<feature type="domain" description="ABC transmembrane type-2" evidence="9">
    <location>
        <begin position="152"/>
        <end position="374"/>
    </location>
</feature>
<dbReference type="Gene3D" id="3.40.1710.10">
    <property type="entry name" value="abc type-2 transporter like domain"/>
    <property type="match status" value="1"/>
</dbReference>
<dbReference type="Pfam" id="PF12698">
    <property type="entry name" value="ABC2_membrane_3"/>
    <property type="match status" value="1"/>
</dbReference>
<evidence type="ECO:0000259" key="9">
    <source>
        <dbReference type="PROSITE" id="PS51012"/>
    </source>
</evidence>
<dbReference type="AlphaFoldDB" id="A0A212LN78"/>
<dbReference type="PANTHER" id="PTHR30294">
    <property type="entry name" value="MEMBRANE COMPONENT OF ABC TRANSPORTER YHHJ-RELATED"/>
    <property type="match status" value="1"/>
</dbReference>
<dbReference type="PROSITE" id="PS51012">
    <property type="entry name" value="ABC_TM2"/>
    <property type="match status" value="1"/>
</dbReference>
<evidence type="ECO:0000256" key="7">
    <source>
        <dbReference type="ARBA" id="ARBA00023136"/>
    </source>
</evidence>
<keyword evidence="3" id="KW-0813">Transport</keyword>
<evidence type="ECO:0000256" key="8">
    <source>
        <dbReference type="SAM" id="Phobius"/>
    </source>
</evidence>
<evidence type="ECO:0000256" key="2">
    <source>
        <dbReference type="ARBA" id="ARBA00007783"/>
    </source>
</evidence>
<evidence type="ECO:0000256" key="4">
    <source>
        <dbReference type="ARBA" id="ARBA00022475"/>
    </source>
</evidence>
<dbReference type="RefSeq" id="WP_288183296.1">
    <property type="nucleotide sequence ID" value="NZ_LT608335.1"/>
</dbReference>
<keyword evidence="7 8" id="KW-0472">Membrane</keyword>
<dbReference type="InterPro" id="IPR013525">
    <property type="entry name" value="ABC2_TM"/>
</dbReference>
<accession>A0A212LN78</accession>
<feature type="transmembrane region" description="Helical" evidence="8">
    <location>
        <begin position="186"/>
        <end position="209"/>
    </location>
</feature>
<dbReference type="GO" id="GO:0005886">
    <property type="term" value="C:plasma membrane"/>
    <property type="evidence" value="ECO:0007669"/>
    <property type="project" value="UniProtKB-SubCell"/>
</dbReference>
<evidence type="ECO:0000256" key="6">
    <source>
        <dbReference type="ARBA" id="ARBA00022989"/>
    </source>
</evidence>
<organism evidence="10">
    <name type="scientific">uncultured Sporomusa sp</name>
    <dbReference type="NCBI Taxonomy" id="307249"/>
    <lineage>
        <taxon>Bacteria</taxon>
        <taxon>Bacillati</taxon>
        <taxon>Bacillota</taxon>
        <taxon>Negativicutes</taxon>
        <taxon>Selenomonadales</taxon>
        <taxon>Sporomusaceae</taxon>
        <taxon>Sporomusa</taxon>
        <taxon>environmental samples</taxon>
    </lineage>
</organism>
<dbReference type="PANTHER" id="PTHR30294:SF29">
    <property type="entry name" value="MULTIDRUG ABC TRANSPORTER PERMEASE YBHS-RELATED"/>
    <property type="match status" value="1"/>
</dbReference>
<gene>
    <name evidence="10" type="ORF">KL86SPO_20291</name>
</gene>
<feature type="transmembrane region" description="Helical" evidence="8">
    <location>
        <begin position="349"/>
        <end position="371"/>
    </location>
</feature>
<dbReference type="GO" id="GO:0140359">
    <property type="term" value="F:ABC-type transporter activity"/>
    <property type="evidence" value="ECO:0007669"/>
    <property type="project" value="InterPro"/>
</dbReference>
<proteinExistence type="inferred from homology"/>
<dbReference type="InterPro" id="IPR047817">
    <property type="entry name" value="ABC2_TM_bact-type"/>
</dbReference>
<feature type="transmembrane region" description="Helical" evidence="8">
    <location>
        <begin position="265"/>
        <end position="286"/>
    </location>
</feature>
<keyword evidence="6 8" id="KW-1133">Transmembrane helix</keyword>
<name>A0A212LN78_9FIRM</name>
<feature type="transmembrane region" description="Helical" evidence="8">
    <location>
        <begin position="298"/>
        <end position="315"/>
    </location>
</feature>
<keyword evidence="4" id="KW-1003">Cell membrane</keyword>
<comment type="similarity">
    <text evidence="2">Belongs to the ABC-2 integral membrane protein family.</text>
</comment>
<evidence type="ECO:0000256" key="1">
    <source>
        <dbReference type="ARBA" id="ARBA00004651"/>
    </source>
</evidence>
<protein>
    <submittedName>
        <fullName evidence="10">ABC-2 type transporter</fullName>
    </submittedName>
</protein>
<feature type="transmembrane region" description="Helical" evidence="8">
    <location>
        <begin position="21"/>
        <end position="42"/>
    </location>
</feature>
<dbReference type="EMBL" id="FMJE01000002">
    <property type="protein sequence ID" value="SCM78889.1"/>
    <property type="molecule type" value="Genomic_DNA"/>
</dbReference>
<dbReference type="InterPro" id="IPR051449">
    <property type="entry name" value="ABC-2_transporter_component"/>
</dbReference>
<keyword evidence="5 8" id="KW-0812">Transmembrane</keyword>
<feature type="transmembrane region" description="Helical" evidence="8">
    <location>
        <begin position="230"/>
        <end position="253"/>
    </location>
</feature>
<evidence type="ECO:0000313" key="10">
    <source>
        <dbReference type="EMBL" id="SCM78889.1"/>
    </source>
</evidence>
<sequence>MKLSDIIRSELRALFGSKSPAAVLLFGIPILYSIFFGCAYSSNVVKYVPTVIYDQDQTAASRTLIQAYIDSEKYEVVAQVTTQEELEQLLRENKALVAVSIPPKFAQNIKLGMASEILIQTNSTNVMFANAAISSSQEIIQTFSAATGQKLLEALNQMPDQALHTAAPVKLGIRILNNPTTSYTNFMLPGLVANGLQIAILLVAGTLIVKEYGNLSRWQGTSSTTIVIGKLLPCWLCATGSFLAYLAVIILFFNISYRGGVFCDLFFLGAAFTFLVVSISLFFSAIVRNEVEALQMPLLYIMPGLLYSGLSWPAWAMSDFARIFSAFMPLTYMADSLRDLLLAGYSPALLQNILIMFAGGSVLNLITMLVFNHRRKKLRFKTVKEAAL</sequence>
<comment type="subcellular location">
    <subcellularLocation>
        <location evidence="1">Cell membrane</location>
        <topology evidence="1">Multi-pass membrane protein</topology>
    </subcellularLocation>
</comment>
<reference evidence="10" key="1">
    <citation type="submission" date="2016-08" db="EMBL/GenBank/DDBJ databases">
        <authorList>
            <person name="Seilhamer J.J."/>
        </authorList>
    </citation>
    <scope>NUCLEOTIDE SEQUENCE</scope>
    <source>
        <strain evidence="10">86</strain>
    </source>
</reference>
<evidence type="ECO:0000256" key="5">
    <source>
        <dbReference type="ARBA" id="ARBA00022692"/>
    </source>
</evidence>
<evidence type="ECO:0000256" key="3">
    <source>
        <dbReference type="ARBA" id="ARBA00022448"/>
    </source>
</evidence>